<dbReference type="HOGENOM" id="CLU_073833_2_0_4"/>
<dbReference type="InterPro" id="IPR023346">
    <property type="entry name" value="Lysozyme-like_dom_sf"/>
</dbReference>
<proteinExistence type="predicted"/>
<dbReference type="PANTHER" id="PTHR34408">
    <property type="entry name" value="FAMILY PROTEIN, PUTATIVE-RELATED"/>
    <property type="match status" value="1"/>
</dbReference>
<dbReference type="KEGG" id="bvi:Bcep1808_7729"/>
<dbReference type="SUPFAM" id="SSF53955">
    <property type="entry name" value="Lysozyme-like"/>
    <property type="match status" value="1"/>
</dbReference>
<evidence type="ECO:0000313" key="1">
    <source>
        <dbReference type="EMBL" id="ABO60599.1"/>
    </source>
</evidence>
<name>A4JWE6_BURVG</name>
<dbReference type="InterPro" id="IPR052354">
    <property type="entry name" value="Cell_Wall_Dynamics_Protein"/>
</dbReference>
<dbReference type="PANTHER" id="PTHR34408:SF1">
    <property type="entry name" value="GLYCOSYL HYDROLASE FAMILY 19 DOMAIN-CONTAINING PROTEIN HI_1415"/>
    <property type="match status" value="1"/>
</dbReference>
<dbReference type="Proteomes" id="UP000002287">
    <property type="component" value="Plasmid pBVIE05"/>
</dbReference>
<keyword evidence="1" id="KW-0378">Hydrolase</keyword>
<accession>A4JWE6</accession>
<dbReference type="GO" id="GO:0016787">
    <property type="term" value="F:hydrolase activity"/>
    <property type="evidence" value="ECO:0007669"/>
    <property type="project" value="UniProtKB-KW"/>
</dbReference>
<sequence>MTVVTASQLQRIMPLAARIIPAFVDPLNAAMQQWGITTEQRVEMFLAQFAHETGQLSRLVENLNYSAQGLANTWPNRYSTTGKAAGAPNTLAMRLNRNPVAIANNVYADRLGNGNEASGDGWKYRGRGGFQITGKANYVACLMALHLDVIEHPELLEQPEHACQSAAWFWNAHNLNQLADSGNFAGTTKVINGGSIGANERLGLWQIAKEVIV</sequence>
<dbReference type="EMBL" id="CP000621">
    <property type="protein sequence ID" value="ABO60599.1"/>
    <property type="molecule type" value="Genomic_DNA"/>
</dbReference>
<dbReference type="AlphaFoldDB" id="A4JWE6"/>
<protein>
    <submittedName>
        <fullName evidence="1">Glycoside hydrolase, family 19</fullName>
    </submittedName>
</protein>
<evidence type="ECO:0000313" key="2">
    <source>
        <dbReference type="Proteomes" id="UP000002287"/>
    </source>
</evidence>
<dbReference type="Gene3D" id="1.10.530.10">
    <property type="match status" value="1"/>
</dbReference>
<geneLocation type="plasmid" evidence="1 2">
    <name>pBVIE05</name>
</geneLocation>
<keyword evidence="1" id="KW-0614">Plasmid</keyword>
<reference evidence="1 2" key="1">
    <citation type="submission" date="2007-03" db="EMBL/GenBank/DDBJ databases">
        <title>Complete sequence of plasmid pBVIE05 of Burkholderia vietnamiensis G4.</title>
        <authorList>
            <consortium name="US DOE Joint Genome Institute"/>
            <person name="Copeland A."/>
            <person name="Lucas S."/>
            <person name="Lapidus A."/>
            <person name="Barry K."/>
            <person name="Detter J.C."/>
            <person name="Glavina del Rio T."/>
            <person name="Hammon N."/>
            <person name="Israni S."/>
            <person name="Dalin E."/>
            <person name="Tice H."/>
            <person name="Pitluck S."/>
            <person name="Chain P."/>
            <person name="Malfatti S."/>
            <person name="Shin M."/>
            <person name="Vergez L."/>
            <person name="Schmutz J."/>
            <person name="Larimer F."/>
            <person name="Land M."/>
            <person name="Hauser L."/>
            <person name="Kyrpides N."/>
            <person name="Tiedje J."/>
            <person name="Richardson P."/>
        </authorList>
    </citation>
    <scope>NUCLEOTIDE SEQUENCE [LARGE SCALE GENOMIC DNA]</scope>
    <source>
        <strain evidence="2">G4 / LMG 22486</strain>
        <plasmid evidence="1 2">pBVIE05</plasmid>
    </source>
</reference>
<organism evidence="1 2">
    <name type="scientific">Burkholderia vietnamiensis (strain G4 / LMG 22486)</name>
    <name type="common">Burkholderia cepacia (strain R1808)</name>
    <dbReference type="NCBI Taxonomy" id="269482"/>
    <lineage>
        <taxon>Bacteria</taxon>
        <taxon>Pseudomonadati</taxon>
        <taxon>Pseudomonadota</taxon>
        <taxon>Betaproteobacteria</taxon>
        <taxon>Burkholderiales</taxon>
        <taxon>Burkholderiaceae</taxon>
        <taxon>Burkholderia</taxon>
        <taxon>Burkholderia cepacia complex</taxon>
    </lineage>
</organism>
<gene>
    <name evidence="1" type="ordered locus">Bcep1808_7729</name>
</gene>
<dbReference type="CAZy" id="GH19">
    <property type="family name" value="Glycoside Hydrolase Family 19"/>
</dbReference>